<name>A0ABP7SD86_9ACTN</name>
<dbReference type="Proteomes" id="UP001500456">
    <property type="component" value="Unassembled WGS sequence"/>
</dbReference>
<evidence type="ECO:0000313" key="3">
    <source>
        <dbReference type="Proteomes" id="UP001500456"/>
    </source>
</evidence>
<organism evidence="2 3">
    <name type="scientific">Streptomyces plumbiresistens</name>
    <dbReference type="NCBI Taxonomy" id="511811"/>
    <lineage>
        <taxon>Bacteria</taxon>
        <taxon>Bacillati</taxon>
        <taxon>Actinomycetota</taxon>
        <taxon>Actinomycetes</taxon>
        <taxon>Kitasatosporales</taxon>
        <taxon>Streptomycetaceae</taxon>
        <taxon>Streptomyces</taxon>
    </lineage>
</organism>
<keyword evidence="3" id="KW-1185">Reference proteome</keyword>
<feature type="compositionally biased region" description="Basic and acidic residues" evidence="1">
    <location>
        <begin position="59"/>
        <end position="72"/>
    </location>
</feature>
<proteinExistence type="predicted"/>
<protein>
    <submittedName>
        <fullName evidence="2">Uncharacterized protein</fullName>
    </submittedName>
</protein>
<dbReference type="EMBL" id="BAAAZX010000018">
    <property type="protein sequence ID" value="GAA4010159.1"/>
    <property type="molecule type" value="Genomic_DNA"/>
</dbReference>
<feature type="region of interest" description="Disordered" evidence="1">
    <location>
        <begin position="33"/>
        <end position="72"/>
    </location>
</feature>
<accession>A0ABP7SD86</accession>
<evidence type="ECO:0000313" key="2">
    <source>
        <dbReference type="EMBL" id="GAA4010159.1"/>
    </source>
</evidence>
<reference evidence="3" key="1">
    <citation type="journal article" date="2019" name="Int. J. Syst. Evol. Microbiol.">
        <title>The Global Catalogue of Microorganisms (GCM) 10K type strain sequencing project: providing services to taxonomists for standard genome sequencing and annotation.</title>
        <authorList>
            <consortium name="The Broad Institute Genomics Platform"/>
            <consortium name="The Broad Institute Genome Sequencing Center for Infectious Disease"/>
            <person name="Wu L."/>
            <person name="Ma J."/>
        </authorList>
    </citation>
    <scope>NUCLEOTIDE SEQUENCE [LARGE SCALE GENOMIC DNA]</scope>
    <source>
        <strain evidence="3">JCM 16924</strain>
    </source>
</reference>
<evidence type="ECO:0000256" key="1">
    <source>
        <dbReference type="SAM" id="MobiDB-lite"/>
    </source>
</evidence>
<comment type="caution">
    <text evidence="2">The sequence shown here is derived from an EMBL/GenBank/DDBJ whole genome shotgun (WGS) entry which is preliminary data.</text>
</comment>
<sequence>MREWRLPSGAAEDRNMAYARENGPEARVAVAVKGDRGSQHSAVFAPDGGRVRRSLSGATEDRTPQRPAADHAGHQVAVALGEAENHNVRRRSVRYVEVVVALWGDQGSQPQVGDRLRRRQPGWRPSFGATEDRNISTLTSGMALLMLAVAF</sequence>
<gene>
    <name evidence="2" type="ORF">GCM10022232_58850</name>
</gene>